<name>A0A9N9W6I7_9HYPO</name>
<keyword evidence="3" id="KW-1185">Reference proteome</keyword>
<dbReference type="AlphaFoldDB" id="A0A9N9W6I7"/>
<evidence type="ECO:0000256" key="1">
    <source>
        <dbReference type="SAM" id="MobiDB-lite"/>
    </source>
</evidence>
<proteinExistence type="predicted"/>
<dbReference type="OrthoDB" id="5422107at2759"/>
<evidence type="ECO:0000313" key="2">
    <source>
        <dbReference type="EMBL" id="CAH0044440.1"/>
    </source>
</evidence>
<reference evidence="3" key="1">
    <citation type="submission" date="2019-06" db="EMBL/GenBank/DDBJ databases">
        <authorList>
            <person name="Broberg M."/>
        </authorList>
    </citation>
    <scope>NUCLEOTIDE SEQUENCE [LARGE SCALE GENOMIC DNA]</scope>
</reference>
<organism evidence="2 3">
    <name type="scientific">Clonostachys solani</name>
    <dbReference type="NCBI Taxonomy" id="160281"/>
    <lineage>
        <taxon>Eukaryota</taxon>
        <taxon>Fungi</taxon>
        <taxon>Dikarya</taxon>
        <taxon>Ascomycota</taxon>
        <taxon>Pezizomycotina</taxon>
        <taxon>Sordariomycetes</taxon>
        <taxon>Hypocreomycetidae</taxon>
        <taxon>Hypocreales</taxon>
        <taxon>Bionectriaceae</taxon>
        <taxon>Clonostachys</taxon>
    </lineage>
</organism>
<gene>
    <name evidence="2" type="ORF">CSOL1703_00010185</name>
</gene>
<evidence type="ECO:0008006" key="4">
    <source>
        <dbReference type="Google" id="ProtNLM"/>
    </source>
</evidence>
<dbReference type="EMBL" id="CABFOC020000005">
    <property type="protein sequence ID" value="CAH0044440.1"/>
    <property type="molecule type" value="Genomic_DNA"/>
</dbReference>
<feature type="region of interest" description="Disordered" evidence="1">
    <location>
        <begin position="18"/>
        <end position="68"/>
    </location>
</feature>
<reference evidence="2 3" key="2">
    <citation type="submission" date="2021-10" db="EMBL/GenBank/DDBJ databases">
        <authorList>
            <person name="Piombo E."/>
        </authorList>
    </citation>
    <scope>NUCLEOTIDE SEQUENCE [LARGE SCALE GENOMIC DNA]</scope>
</reference>
<comment type="caution">
    <text evidence="2">The sequence shown here is derived from an EMBL/GenBank/DDBJ whole genome shotgun (WGS) entry which is preliminary data.</text>
</comment>
<sequence>MPSVKNPNGMSKLRVSARSLKAKKAQRQISEQNKNKISRKDVARGARPGLLPNSGPRAKVSGKKARKLEKKMGYALKRKMDAEGIVEMTDVVETDAKADAGESAAGEDMDIQ</sequence>
<evidence type="ECO:0000313" key="3">
    <source>
        <dbReference type="Proteomes" id="UP000775872"/>
    </source>
</evidence>
<accession>A0A9N9W6I7</accession>
<protein>
    <recommendedName>
        <fullName evidence="4">Ribosome biogenesis protein ALB1</fullName>
    </recommendedName>
</protein>
<dbReference type="Proteomes" id="UP000775872">
    <property type="component" value="Unassembled WGS sequence"/>
</dbReference>